<reference evidence="8 9" key="1">
    <citation type="submission" date="2016-09" db="EMBL/GenBank/DDBJ databases">
        <title>Extensive genetic diversity and differential bi-allelic expression allows diatom success in the polar Southern Ocean.</title>
        <authorList>
            <consortium name="DOE Joint Genome Institute"/>
            <person name="Mock T."/>
            <person name="Otillar R.P."/>
            <person name="Strauss J."/>
            <person name="Dupont C."/>
            <person name="Frickenhaus S."/>
            <person name="Maumus F."/>
            <person name="Mcmullan M."/>
            <person name="Sanges R."/>
            <person name="Schmutz J."/>
            <person name="Toseland A."/>
            <person name="Valas R."/>
            <person name="Veluchamy A."/>
            <person name="Ward B.J."/>
            <person name="Allen A."/>
            <person name="Barry K."/>
            <person name="Falciatore A."/>
            <person name="Ferrante M."/>
            <person name="Fortunato A.E."/>
            <person name="Gloeckner G."/>
            <person name="Gruber A."/>
            <person name="Hipkin R."/>
            <person name="Janech M."/>
            <person name="Kroth P."/>
            <person name="Leese F."/>
            <person name="Lindquist E."/>
            <person name="Lyon B.R."/>
            <person name="Martin J."/>
            <person name="Mayer C."/>
            <person name="Parker M."/>
            <person name="Quesneville H."/>
            <person name="Raymond J."/>
            <person name="Uhlig C."/>
            <person name="Valentin K.U."/>
            <person name="Worden A.Z."/>
            <person name="Armbrust E.V."/>
            <person name="Bowler C."/>
            <person name="Green B."/>
            <person name="Moulton V."/>
            <person name="Van Oosterhout C."/>
            <person name="Grigoriev I."/>
        </authorList>
    </citation>
    <scope>NUCLEOTIDE SEQUENCE [LARGE SCALE GENOMIC DNA]</scope>
    <source>
        <strain evidence="8 9">CCMP1102</strain>
    </source>
</reference>
<sequence>MNKLQYELLKQQNNKELLTQAQKSAFEYIDNISKQRVFPNETNLGKLSVFDEPLPTATSDPALLLELLSDVGSVNTVAQTGGRYFGFVNGNALPVTLAAKWLSDVWDQNAALYVMSPIASKLESVCQRWLNQLFGLPEQTAAGFVSGTSIATLSGLAAARFRQLQKLGWDVNQQGLFGAPKIRLILGKQTHGSVAKSISLLGFGQASIEWVDCDNQGRMIVEKLPGLDESCIVVLQAGNVNSGAFDDFTKLCQLANKAQAWVHIDGAFGLWAKASSRFDEQTRGMELADSWSVDAHKTLNTPYDCGIVLCKDTEALTSALHQQGSYIQLSEQRDGLLYTPEMSKRARAIELWAAMKYLGRNGVAELIEQLHDRAIFFARLLTDNRFIILNEVVFNQIIISCETEQLTQKTLSLVQQSGECWCGGSTWNKKSVIRISLCSWATTEQDIRRSVDVFIKARSQALEI</sequence>
<dbReference type="SUPFAM" id="SSF53383">
    <property type="entry name" value="PLP-dependent transferases"/>
    <property type="match status" value="1"/>
</dbReference>
<evidence type="ECO:0000256" key="1">
    <source>
        <dbReference type="ARBA" id="ARBA00001933"/>
    </source>
</evidence>
<dbReference type="EMBL" id="KV784354">
    <property type="protein sequence ID" value="OEU21411.1"/>
    <property type="molecule type" value="Genomic_DNA"/>
</dbReference>
<dbReference type="GO" id="GO:0016831">
    <property type="term" value="F:carboxy-lyase activity"/>
    <property type="evidence" value="ECO:0007669"/>
    <property type="project" value="UniProtKB-KW"/>
</dbReference>
<dbReference type="GO" id="GO:0019752">
    <property type="term" value="P:carboxylic acid metabolic process"/>
    <property type="evidence" value="ECO:0007669"/>
    <property type="project" value="InterPro"/>
</dbReference>
<dbReference type="PANTHER" id="PTHR11999">
    <property type="entry name" value="GROUP II PYRIDOXAL-5-PHOSPHATE DECARBOXYLASE"/>
    <property type="match status" value="1"/>
</dbReference>
<dbReference type="OrthoDB" id="392571at2759"/>
<keyword evidence="5 7" id="KW-0456">Lyase</keyword>
<evidence type="ECO:0000256" key="2">
    <source>
        <dbReference type="ARBA" id="ARBA00009533"/>
    </source>
</evidence>
<comment type="similarity">
    <text evidence="2 7">Belongs to the group II decarboxylase family.</text>
</comment>
<dbReference type="GO" id="GO:0030170">
    <property type="term" value="F:pyridoxal phosphate binding"/>
    <property type="evidence" value="ECO:0007669"/>
    <property type="project" value="InterPro"/>
</dbReference>
<evidence type="ECO:0000256" key="4">
    <source>
        <dbReference type="ARBA" id="ARBA00022898"/>
    </source>
</evidence>
<dbReference type="InterPro" id="IPR015424">
    <property type="entry name" value="PyrdxlP-dep_Trfase"/>
</dbReference>
<dbReference type="AlphaFoldDB" id="A0A1E7FTB3"/>
<dbReference type="InParanoid" id="A0A1E7FTB3"/>
<dbReference type="Proteomes" id="UP000095751">
    <property type="component" value="Unassembled WGS sequence"/>
</dbReference>
<gene>
    <name evidence="8" type="ORF">FRACYDRAFT_235034</name>
</gene>
<organism evidence="8 9">
    <name type="scientific">Fragilariopsis cylindrus CCMP1102</name>
    <dbReference type="NCBI Taxonomy" id="635003"/>
    <lineage>
        <taxon>Eukaryota</taxon>
        <taxon>Sar</taxon>
        <taxon>Stramenopiles</taxon>
        <taxon>Ochrophyta</taxon>
        <taxon>Bacillariophyta</taxon>
        <taxon>Bacillariophyceae</taxon>
        <taxon>Bacillariophycidae</taxon>
        <taxon>Bacillariales</taxon>
        <taxon>Bacillariaceae</taxon>
        <taxon>Fragilariopsis</taxon>
    </lineage>
</organism>
<dbReference type="InterPro" id="IPR015422">
    <property type="entry name" value="PyrdxlP-dep_Trfase_small"/>
</dbReference>
<keyword evidence="9" id="KW-1185">Reference proteome</keyword>
<dbReference type="InterPro" id="IPR002129">
    <property type="entry name" value="PyrdxlP-dep_de-COase"/>
</dbReference>
<evidence type="ECO:0000256" key="5">
    <source>
        <dbReference type="ARBA" id="ARBA00023239"/>
    </source>
</evidence>
<dbReference type="KEGG" id="fcy:FRACYDRAFT_235034"/>
<keyword evidence="4 6" id="KW-0663">Pyridoxal phosphate</keyword>
<dbReference type="Pfam" id="PF00282">
    <property type="entry name" value="Pyridoxal_deC"/>
    <property type="match status" value="1"/>
</dbReference>
<evidence type="ECO:0000313" key="8">
    <source>
        <dbReference type="EMBL" id="OEU21411.1"/>
    </source>
</evidence>
<evidence type="ECO:0000256" key="7">
    <source>
        <dbReference type="RuleBase" id="RU000382"/>
    </source>
</evidence>
<dbReference type="PANTHER" id="PTHR11999:SF70">
    <property type="entry name" value="MIP05841P"/>
    <property type="match status" value="1"/>
</dbReference>
<dbReference type="Gene3D" id="3.90.1150.10">
    <property type="entry name" value="Aspartate Aminotransferase, domain 1"/>
    <property type="match status" value="1"/>
</dbReference>
<accession>A0A1E7FTB3</accession>
<evidence type="ECO:0000256" key="3">
    <source>
        <dbReference type="ARBA" id="ARBA00022793"/>
    </source>
</evidence>
<feature type="modified residue" description="N6-(pyridoxal phosphate)lysine" evidence="6">
    <location>
        <position position="297"/>
    </location>
</feature>
<dbReference type="InterPro" id="IPR010977">
    <property type="entry name" value="Aromatic_deC"/>
</dbReference>
<name>A0A1E7FTB3_9STRA</name>
<evidence type="ECO:0000256" key="6">
    <source>
        <dbReference type="PIRSR" id="PIRSR602129-50"/>
    </source>
</evidence>
<dbReference type="Gene3D" id="3.40.640.10">
    <property type="entry name" value="Type I PLP-dependent aspartate aminotransferase-like (Major domain)"/>
    <property type="match status" value="1"/>
</dbReference>
<dbReference type="InterPro" id="IPR015421">
    <property type="entry name" value="PyrdxlP-dep_Trfase_major"/>
</dbReference>
<comment type="cofactor">
    <cofactor evidence="1 6 7">
        <name>pyridoxal 5'-phosphate</name>
        <dbReference type="ChEBI" id="CHEBI:597326"/>
    </cofactor>
</comment>
<keyword evidence="3" id="KW-0210">Decarboxylase</keyword>
<evidence type="ECO:0000313" key="9">
    <source>
        <dbReference type="Proteomes" id="UP000095751"/>
    </source>
</evidence>
<protein>
    <submittedName>
        <fullName evidence="8">Putative pyridoxal-dependent decarboxylase</fullName>
    </submittedName>
</protein>
<proteinExistence type="inferred from homology"/>